<name>A0A4C1WCH4_EUMVA</name>
<dbReference type="AlphaFoldDB" id="A0A4C1WCH4"/>
<reference evidence="1 2" key="1">
    <citation type="journal article" date="2019" name="Commun. Biol.">
        <title>The bagworm genome reveals a unique fibroin gene that provides high tensile strength.</title>
        <authorList>
            <person name="Kono N."/>
            <person name="Nakamura H."/>
            <person name="Ohtoshi R."/>
            <person name="Tomita M."/>
            <person name="Numata K."/>
            <person name="Arakawa K."/>
        </authorList>
    </citation>
    <scope>NUCLEOTIDE SEQUENCE [LARGE SCALE GENOMIC DNA]</scope>
</reference>
<sequence>MAHDTFNTDGIRARSQFTGVITSLQLDQRGRASDPRIFIRNEKTETHKEVKTAVESGCESMSVIPFAVTAYESFLPQGAPIDVSHQQRAQNIIIIIIIEKESYYESDFRKSSHLDFLVVGYQMGDVHYFNPDVGVPPDHLWVGVPLDKL</sequence>
<organism evidence="1 2">
    <name type="scientific">Eumeta variegata</name>
    <name type="common">Bagworm moth</name>
    <name type="synonym">Eumeta japonica</name>
    <dbReference type="NCBI Taxonomy" id="151549"/>
    <lineage>
        <taxon>Eukaryota</taxon>
        <taxon>Metazoa</taxon>
        <taxon>Ecdysozoa</taxon>
        <taxon>Arthropoda</taxon>
        <taxon>Hexapoda</taxon>
        <taxon>Insecta</taxon>
        <taxon>Pterygota</taxon>
        <taxon>Neoptera</taxon>
        <taxon>Endopterygota</taxon>
        <taxon>Lepidoptera</taxon>
        <taxon>Glossata</taxon>
        <taxon>Ditrysia</taxon>
        <taxon>Tineoidea</taxon>
        <taxon>Psychidae</taxon>
        <taxon>Oiketicinae</taxon>
        <taxon>Eumeta</taxon>
    </lineage>
</organism>
<dbReference type="EMBL" id="BGZK01000530">
    <property type="protein sequence ID" value="GBP48771.1"/>
    <property type="molecule type" value="Genomic_DNA"/>
</dbReference>
<keyword evidence="2" id="KW-1185">Reference proteome</keyword>
<accession>A0A4C1WCH4</accession>
<evidence type="ECO:0000313" key="1">
    <source>
        <dbReference type="EMBL" id="GBP48771.1"/>
    </source>
</evidence>
<evidence type="ECO:0000313" key="2">
    <source>
        <dbReference type="Proteomes" id="UP000299102"/>
    </source>
</evidence>
<comment type="caution">
    <text evidence="1">The sequence shown here is derived from an EMBL/GenBank/DDBJ whole genome shotgun (WGS) entry which is preliminary data.</text>
</comment>
<dbReference type="Proteomes" id="UP000299102">
    <property type="component" value="Unassembled WGS sequence"/>
</dbReference>
<protein>
    <submittedName>
        <fullName evidence="1">Uncharacterized protein</fullName>
    </submittedName>
</protein>
<proteinExistence type="predicted"/>
<gene>
    <name evidence="1" type="ORF">EVAR_32793_1</name>
</gene>